<dbReference type="AlphaFoldDB" id="A0A1S9P882"/>
<sequence>MSTKNKKASNSALAFILIYMKISWNSISVAQFQEIHAMAIAPEIDELSRLTRLICVVHNLTEQQVDELTVTQFNALANDCRFLLSAQIPGKPVKSFMVGTRKYSVNYTPSKLKHRQYVEISHFANDPIANLHYILASIVQPVKWGFKQANKASRHQQIAQDMLNAPITVLYHTCIFFCKLYKSLIEAMRASLVAEMMEVGKSRKQAEELVTIFSAVMDGSIQPNKWPNLKASA</sequence>
<evidence type="ECO:0000313" key="2">
    <source>
        <dbReference type="Proteomes" id="UP000189739"/>
    </source>
</evidence>
<gene>
    <name evidence="1" type="ORF">BC343_16665</name>
</gene>
<dbReference type="Proteomes" id="UP000189739">
    <property type="component" value="Unassembled WGS sequence"/>
</dbReference>
<accession>A0A1S9P882</accession>
<evidence type="ECO:0000313" key="1">
    <source>
        <dbReference type="EMBL" id="OOQ57152.1"/>
    </source>
</evidence>
<comment type="caution">
    <text evidence="1">The sequence shown here is derived from an EMBL/GenBank/DDBJ whole genome shotgun (WGS) entry which is preliminary data.</text>
</comment>
<reference evidence="1 2" key="1">
    <citation type="submission" date="2016-07" db="EMBL/GenBank/DDBJ databases">
        <title>Genomic analysis of zinc-resistant bacterium Mucilaginibacter pedocola TBZ30.</title>
        <authorList>
            <person name="Huang J."/>
            <person name="Tang J."/>
        </authorList>
    </citation>
    <scope>NUCLEOTIDE SEQUENCE [LARGE SCALE GENOMIC DNA]</scope>
    <source>
        <strain evidence="1 2">TBZ30</strain>
    </source>
</reference>
<keyword evidence="2" id="KW-1185">Reference proteome</keyword>
<proteinExistence type="predicted"/>
<protein>
    <submittedName>
        <fullName evidence="1">Uncharacterized protein</fullName>
    </submittedName>
</protein>
<name>A0A1S9P882_9SPHI</name>
<organism evidence="1 2">
    <name type="scientific">Mucilaginibacter pedocola</name>
    <dbReference type="NCBI Taxonomy" id="1792845"/>
    <lineage>
        <taxon>Bacteria</taxon>
        <taxon>Pseudomonadati</taxon>
        <taxon>Bacteroidota</taxon>
        <taxon>Sphingobacteriia</taxon>
        <taxon>Sphingobacteriales</taxon>
        <taxon>Sphingobacteriaceae</taxon>
        <taxon>Mucilaginibacter</taxon>
    </lineage>
</organism>
<dbReference type="EMBL" id="MBTF01000037">
    <property type="protein sequence ID" value="OOQ57152.1"/>
    <property type="molecule type" value="Genomic_DNA"/>
</dbReference>
<dbReference type="STRING" id="1792845.BC343_16665"/>